<feature type="domain" description="Cyclic nucleotide-binding" evidence="1">
    <location>
        <begin position="16"/>
        <end position="131"/>
    </location>
</feature>
<sequence>MHSQLHLPRLAGLPFEISAALQRKATPLTLTQGSAVSGASSLFQSVLLLLSGSVQVLLVSENGPERPLYRVAADTGRAPAAAGLLAVDTAAVEVVAETDVEALLIPRCDVDSLMSASAELRALVFAAYSKRVTDLLAAIERLACERVPIRLC</sequence>
<comment type="caution">
    <text evidence="2">The sequence shown here is derived from an EMBL/GenBank/DDBJ whole genome shotgun (WGS) entry which is preliminary data.</text>
</comment>
<dbReference type="PROSITE" id="PS50042">
    <property type="entry name" value="CNMP_BINDING_3"/>
    <property type="match status" value="1"/>
</dbReference>
<protein>
    <recommendedName>
        <fullName evidence="1">Cyclic nucleotide-binding domain-containing protein</fullName>
    </recommendedName>
</protein>
<dbReference type="InterPro" id="IPR018490">
    <property type="entry name" value="cNMP-bd_dom_sf"/>
</dbReference>
<keyword evidence="3" id="KW-1185">Reference proteome</keyword>
<dbReference type="RefSeq" id="WP_263843823.1">
    <property type="nucleotide sequence ID" value="NZ_JALIEB010000004.1"/>
</dbReference>
<name>A0ABT3BD83_9RHOB</name>
<dbReference type="Gene3D" id="2.60.120.10">
    <property type="entry name" value="Jelly Rolls"/>
    <property type="match status" value="1"/>
</dbReference>
<evidence type="ECO:0000313" key="3">
    <source>
        <dbReference type="Proteomes" id="UP001208690"/>
    </source>
</evidence>
<gene>
    <name evidence="2" type="ORF">MUB52_08700</name>
</gene>
<evidence type="ECO:0000313" key="2">
    <source>
        <dbReference type="EMBL" id="MCV3271505.1"/>
    </source>
</evidence>
<proteinExistence type="predicted"/>
<dbReference type="InterPro" id="IPR000595">
    <property type="entry name" value="cNMP-bd_dom"/>
</dbReference>
<accession>A0ABT3BD83</accession>
<dbReference type="Proteomes" id="UP001208690">
    <property type="component" value="Unassembled WGS sequence"/>
</dbReference>
<dbReference type="EMBL" id="JALIEB010000004">
    <property type="protein sequence ID" value="MCV3271505.1"/>
    <property type="molecule type" value="Genomic_DNA"/>
</dbReference>
<dbReference type="SUPFAM" id="SSF51206">
    <property type="entry name" value="cAMP-binding domain-like"/>
    <property type="match status" value="1"/>
</dbReference>
<dbReference type="InterPro" id="IPR014710">
    <property type="entry name" value="RmlC-like_jellyroll"/>
</dbReference>
<reference evidence="2 3" key="1">
    <citation type="submission" date="2022-04" db="EMBL/GenBank/DDBJ databases">
        <title>Roseobacter sp. WL0113 is a bacterium isolated from neritic sediment.</title>
        <authorList>
            <person name="Wang L."/>
            <person name="He W."/>
            <person name="Zhang D.-F."/>
        </authorList>
    </citation>
    <scope>NUCLEOTIDE SEQUENCE [LARGE SCALE GENOMIC DNA]</scope>
    <source>
        <strain evidence="2 3">WL0113</strain>
    </source>
</reference>
<evidence type="ECO:0000259" key="1">
    <source>
        <dbReference type="PROSITE" id="PS50042"/>
    </source>
</evidence>
<organism evidence="2 3">
    <name type="scientific">Roseobacter sinensis</name>
    <dbReference type="NCBI Taxonomy" id="2931391"/>
    <lineage>
        <taxon>Bacteria</taxon>
        <taxon>Pseudomonadati</taxon>
        <taxon>Pseudomonadota</taxon>
        <taxon>Alphaproteobacteria</taxon>
        <taxon>Rhodobacterales</taxon>
        <taxon>Roseobacteraceae</taxon>
        <taxon>Roseobacter</taxon>
    </lineage>
</organism>